<evidence type="ECO:0000313" key="13">
    <source>
        <dbReference type="Proteomes" id="UP000694392"/>
    </source>
</evidence>
<keyword evidence="5" id="KW-0999">Mitochondrion inner membrane</keyword>
<feature type="region of interest" description="Disordered" evidence="11">
    <location>
        <begin position="59"/>
        <end position="82"/>
    </location>
</feature>
<dbReference type="GO" id="GO:0006120">
    <property type="term" value="P:mitochondrial electron transport, NADH to ubiquinone"/>
    <property type="evidence" value="ECO:0007669"/>
    <property type="project" value="InterPro"/>
</dbReference>
<evidence type="ECO:0000256" key="9">
    <source>
        <dbReference type="ARBA" id="ARBA00030608"/>
    </source>
</evidence>
<evidence type="ECO:0000256" key="5">
    <source>
        <dbReference type="ARBA" id="ARBA00022792"/>
    </source>
</evidence>
<name>A0A8D0H289_SPHPU</name>
<dbReference type="Ensembl" id="ENSSPUT00000016647.1">
    <property type="protein sequence ID" value="ENSSPUP00000015612.1"/>
    <property type="gene ID" value="ENSSPUG00000012065.1"/>
</dbReference>
<keyword evidence="6" id="KW-1133">Transmembrane helix</keyword>
<dbReference type="OMA" id="FLICCCH"/>
<dbReference type="AlphaFoldDB" id="A0A8D0H289"/>
<evidence type="ECO:0000256" key="7">
    <source>
        <dbReference type="ARBA" id="ARBA00023128"/>
    </source>
</evidence>
<evidence type="ECO:0000256" key="1">
    <source>
        <dbReference type="ARBA" id="ARBA00004292"/>
    </source>
</evidence>
<keyword evidence="7" id="KW-0496">Mitochondrion</keyword>
<comment type="similarity">
    <text evidence="2">Belongs to the complex I NDUFA11 subunit family.</text>
</comment>
<accession>A0A8D0H289</accession>
<dbReference type="PANTHER" id="PTHR21382:SF1">
    <property type="entry name" value="NADH DEHYDROGENASE [UBIQUINONE] 1 ALPHA SUBCOMPLEX SUBUNIT 11"/>
    <property type="match status" value="1"/>
</dbReference>
<evidence type="ECO:0000256" key="4">
    <source>
        <dbReference type="ARBA" id="ARBA00022692"/>
    </source>
</evidence>
<comment type="subcellular location">
    <subcellularLocation>
        <location evidence="1">Mitochondrion inner membrane</location>
        <topology evidence="1">Multi-pass membrane protein</topology>
        <orientation evidence="1">Matrix side</orientation>
    </subcellularLocation>
</comment>
<dbReference type="GeneTree" id="ENSGT00390000012434"/>
<evidence type="ECO:0000313" key="12">
    <source>
        <dbReference type="Ensembl" id="ENSSPUP00000015612.1"/>
    </source>
</evidence>
<reference evidence="12" key="2">
    <citation type="submission" date="2025-09" db="UniProtKB">
        <authorList>
            <consortium name="Ensembl"/>
        </authorList>
    </citation>
    <scope>IDENTIFICATION</scope>
</reference>
<dbReference type="PANTHER" id="PTHR21382">
    <property type="entry name" value="NADH-UBIQUINONE OXIDOREDUCTASE SUBUNIT"/>
    <property type="match status" value="1"/>
</dbReference>
<keyword evidence="8" id="KW-0472">Membrane</keyword>
<evidence type="ECO:0000256" key="3">
    <source>
        <dbReference type="ARBA" id="ARBA00018191"/>
    </source>
</evidence>
<evidence type="ECO:0000256" key="6">
    <source>
        <dbReference type="ARBA" id="ARBA00022989"/>
    </source>
</evidence>
<proteinExistence type="inferred from homology"/>
<evidence type="ECO:0000256" key="10">
    <source>
        <dbReference type="ARBA" id="ARBA00031497"/>
    </source>
</evidence>
<evidence type="ECO:0000256" key="2">
    <source>
        <dbReference type="ARBA" id="ARBA00008699"/>
    </source>
</evidence>
<dbReference type="GO" id="GO:0045271">
    <property type="term" value="C:respiratory chain complex I"/>
    <property type="evidence" value="ECO:0007669"/>
    <property type="project" value="InterPro"/>
</dbReference>
<protein>
    <recommendedName>
        <fullName evidence="3">NADH dehydrogenase [ubiquinone] 1 alpha subcomplex subunit 11</fullName>
    </recommendedName>
    <alternativeName>
        <fullName evidence="9">Complex I-B14.7</fullName>
    </alternativeName>
    <alternativeName>
        <fullName evidence="10">NADH-ubiquinone oxidoreductase subunit B14.7</fullName>
    </alternativeName>
</protein>
<keyword evidence="4" id="KW-0812">Transmembrane</keyword>
<evidence type="ECO:0000256" key="11">
    <source>
        <dbReference type="SAM" id="MobiDB-lite"/>
    </source>
</evidence>
<keyword evidence="13" id="KW-1185">Reference proteome</keyword>
<dbReference type="InterPro" id="IPR039205">
    <property type="entry name" value="NDUFA11"/>
</dbReference>
<dbReference type="GO" id="GO:0005743">
    <property type="term" value="C:mitochondrial inner membrane"/>
    <property type="evidence" value="ECO:0007669"/>
    <property type="project" value="UniProtKB-SubCell"/>
</dbReference>
<dbReference type="Proteomes" id="UP000694392">
    <property type="component" value="Unplaced"/>
</dbReference>
<evidence type="ECO:0000256" key="8">
    <source>
        <dbReference type="ARBA" id="ARBA00023136"/>
    </source>
</evidence>
<reference evidence="12" key="1">
    <citation type="submission" date="2025-08" db="UniProtKB">
        <authorList>
            <consortium name="Ensembl"/>
        </authorList>
    </citation>
    <scope>IDENTIFICATION</scope>
</reference>
<sequence length="187" mass="19308">MLSYWDIPNGTACTSKAFVCGRLGAILGMIGSAYHIVLLPPGSALVAAQRAAMGTVGMGSTFSEQEKNRGTSAHESLPGEEAEKPLPPLFLICCCHLLESRARSTASHTATLGAVFGLTICVSAKIRDKPDDLLNYFLGGCASGMLLGARAHSAQVGCASCLGLGVTAALLKAGNLEGWRYGGPPEL</sequence>
<organism evidence="12 13">
    <name type="scientific">Sphenodon punctatus</name>
    <name type="common">Tuatara</name>
    <name type="synonym">Hatteria punctata</name>
    <dbReference type="NCBI Taxonomy" id="8508"/>
    <lineage>
        <taxon>Eukaryota</taxon>
        <taxon>Metazoa</taxon>
        <taxon>Chordata</taxon>
        <taxon>Craniata</taxon>
        <taxon>Vertebrata</taxon>
        <taxon>Euteleostomi</taxon>
        <taxon>Lepidosauria</taxon>
        <taxon>Sphenodontia</taxon>
        <taxon>Sphenodontidae</taxon>
        <taxon>Sphenodon</taxon>
    </lineage>
</organism>